<dbReference type="RefSeq" id="WP_181585396.1">
    <property type="nucleotide sequence ID" value="NZ_CP059399.1"/>
</dbReference>
<dbReference type="SUPFAM" id="SSF54909">
    <property type="entry name" value="Dimeric alpha+beta barrel"/>
    <property type="match status" value="1"/>
</dbReference>
<dbReference type="EMBL" id="CP059399">
    <property type="protein sequence ID" value="QLY34232.1"/>
    <property type="molecule type" value="Genomic_DNA"/>
</dbReference>
<keyword evidence="3" id="KW-1185">Reference proteome</keyword>
<dbReference type="InterPro" id="IPR021708">
    <property type="entry name" value="DUF3291"/>
</dbReference>
<proteinExistence type="predicted"/>
<name>A0A7D6VE18_9NOCA</name>
<evidence type="ECO:0000259" key="1">
    <source>
        <dbReference type="Pfam" id="PF11695"/>
    </source>
</evidence>
<evidence type="ECO:0000313" key="2">
    <source>
        <dbReference type="EMBL" id="QLY34232.1"/>
    </source>
</evidence>
<organism evidence="2 3">
    <name type="scientific">Nocardia huaxiensis</name>
    <dbReference type="NCBI Taxonomy" id="2755382"/>
    <lineage>
        <taxon>Bacteria</taxon>
        <taxon>Bacillati</taxon>
        <taxon>Actinomycetota</taxon>
        <taxon>Actinomycetes</taxon>
        <taxon>Mycobacteriales</taxon>
        <taxon>Nocardiaceae</taxon>
        <taxon>Nocardia</taxon>
    </lineage>
</organism>
<dbReference type="AlphaFoldDB" id="A0A7D6VE18"/>
<gene>
    <name evidence="2" type="ORF">H0264_09295</name>
</gene>
<feature type="domain" description="DUF3291" evidence="1">
    <location>
        <begin position="6"/>
        <end position="143"/>
    </location>
</feature>
<evidence type="ECO:0000313" key="3">
    <source>
        <dbReference type="Proteomes" id="UP000515512"/>
    </source>
</evidence>
<accession>A0A7D6VE18</accession>
<dbReference type="KEGG" id="nhu:H0264_09295"/>
<dbReference type="Pfam" id="PF11695">
    <property type="entry name" value="DUF3291"/>
    <property type="match status" value="1"/>
</dbReference>
<sequence length="153" mass="17819">MNGYHLAEMNNATLRYPLDDPRMADFTENLDPINTLAEQSPGFIWRLVDDSGSDATSLRPLGDNVIINLSVWQSREALWDYIYRSHHLDFLRRRSEWFTRPTEPMTVLWWIPEGHHPTLEEALDRLKTLRAQGPSPLAFTLRENYTPAEALRV</sequence>
<dbReference type="Proteomes" id="UP000515512">
    <property type="component" value="Chromosome"/>
</dbReference>
<reference evidence="2 3" key="1">
    <citation type="submission" date="2020-07" db="EMBL/GenBank/DDBJ databases">
        <authorList>
            <person name="Zhuang K."/>
            <person name="Ran Y."/>
        </authorList>
    </citation>
    <scope>NUCLEOTIDE SEQUENCE [LARGE SCALE GENOMIC DNA]</scope>
    <source>
        <strain evidence="2 3">WCH-YHL-001</strain>
    </source>
</reference>
<dbReference type="InterPro" id="IPR011008">
    <property type="entry name" value="Dimeric_a/b-barrel"/>
</dbReference>
<protein>
    <submittedName>
        <fullName evidence="2">DUF3291 domain-containing protein</fullName>
    </submittedName>
</protein>